<dbReference type="AlphaFoldDB" id="A0A1S4ATD9"/>
<feature type="region of interest" description="Disordered" evidence="1">
    <location>
        <begin position="168"/>
        <end position="203"/>
    </location>
</feature>
<organism evidence="3">
    <name type="scientific">Nicotiana tabacum</name>
    <name type="common">Common tobacco</name>
    <dbReference type="NCBI Taxonomy" id="4097"/>
    <lineage>
        <taxon>Eukaryota</taxon>
        <taxon>Viridiplantae</taxon>
        <taxon>Streptophyta</taxon>
        <taxon>Embryophyta</taxon>
        <taxon>Tracheophyta</taxon>
        <taxon>Spermatophyta</taxon>
        <taxon>Magnoliopsida</taxon>
        <taxon>eudicotyledons</taxon>
        <taxon>Gunneridae</taxon>
        <taxon>Pentapetalae</taxon>
        <taxon>asterids</taxon>
        <taxon>lamiids</taxon>
        <taxon>Solanales</taxon>
        <taxon>Solanaceae</taxon>
        <taxon>Nicotianoideae</taxon>
        <taxon>Nicotianeae</taxon>
        <taxon>Nicotiana</taxon>
    </lineage>
</organism>
<dbReference type="InterPro" id="IPR024650">
    <property type="entry name" value="Peptidase_A2B"/>
</dbReference>
<name>A0A1S4ATD9_TOBAC</name>
<sequence>MPENTFTFSEEDFEAIIKLHNDTLVILFLLNNTRIKCVLVDPGNSTNIIRSEVVGQLGLLDRVTPIPRVLHSFNIADEVTKGEITLPIDTSNTIQNTEYQVIDGDMRYNALLGRPWIHSMKAVPSTLHQVIKFPTKDGIMTIHRELWVAKEMFAVHHKALIPTHPISDKVRNTQTPEDDEEDFFAPRTFVAPEESDATKSIVE</sequence>
<dbReference type="Gene3D" id="2.40.70.10">
    <property type="entry name" value="Acid Proteases"/>
    <property type="match status" value="1"/>
</dbReference>
<dbReference type="PANTHER" id="PTHR33240">
    <property type="entry name" value="OS08G0508500 PROTEIN"/>
    <property type="match status" value="1"/>
</dbReference>
<dbReference type="PANTHER" id="PTHR33240:SF8">
    <property type="entry name" value="OS03G0439900 PROTEIN"/>
    <property type="match status" value="1"/>
</dbReference>
<reference evidence="3" key="1">
    <citation type="submission" date="2025-08" db="UniProtKB">
        <authorList>
            <consortium name="RefSeq"/>
        </authorList>
    </citation>
    <scope>IDENTIFICATION</scope>
</reference>
<proteinExistence type="predicted"/>
<dbReference type="PaxDb" id="4097-A0A1S4ATD9"/>
<evidence type="ECO:0000259" key="2">
    <source>
        <dbReference type="Pfam" id="PF12384"/>
    </source>
</evidence>
<evidence type="ECO:0000313" key="3">
    <source>
        <dbReference type="RefSeq" id="XP_016479773.1"/>
    </source>
</evidence>
<evidence type="ECO:0000256" key="1">
    <source>
        <dbReference type="SAM" id="MobiDB-lite"/>
    </source>
</evidence>
<dbReference type="CDD" id="cd00303">
    <property type="entry name" value="retropepsin_like"/>
    <property type="match status" value="1"/>
</dbReference>
<protein>
    <recommendedName>
        <fullName evidence="2">Peptidase A2B Ty3 transposon peptidase domain-containing protein</fullName>
    </recommendedName>
</protein>
<dbReference type="RefSeq" id="XP_016479773.1">
    <property type="nucleotide sequence ID" value="XM_016624287.1"/>
</dbReference>
<accession>A0A1S4ATD9</accession>
<gene>
    <name evidence="3" type="primary">LOC107801020</name>
</gene>
<feature type="domain" description="Peptidase A2B Ty3 transposon peptidase" evidence="2">
    <location>
        <begin position="30"/>
        <end position="131"/>
    </location>
</feature>
<dbReference type="OrthoDB" id="1095202at2759"/>
<dbReference type="Pfam" id="PF12384">
    <property type="entry name" value="Peptidase_A2B"/>
    <property type="match status" value="1"/>
</dbReference>
<dbReference type="InterPro" id="IPR021109">
    <property type="entry name" value="Peptidase_aspartic_dom_sf"/>
</dbReference>
<dbReference type="KEGG" id="nta:107801020"/>